<comment type="caution">
    <text evidence="1">The sequence shown here is derived from an EMBL/GenBank/DDBJ whole genome shotgun (WGS) entry which is preliminary data.</text>
</comment>
<accession>A0A8S9I6I4</accession>
<evidence type="ECO:0000313" key="2">
    <source>
        <dbReference type="Proteomes" id="UP000712281"/>
    </source>
</evidence>
<organism evidence="1 2">
    <name type="scientific">Brassica cretica</name>
    <name type="common">Mustard</name>
    <dbReference type="NCBI Taxonomy" id="69181"/>
    <lineage>
        <taxon>Eukaryota</taxon>
        <taxon>Viridiplantae</taxon>
        <taxon>Streptophyta</taxon>
        <taxon>Embryophyta</taxon>
        <taxon>Tracheophyta</taxon>
        <taxon>Spermatophyta</taxon>
        <taxon>Magnoliopsida</taxon>
        <taxon>eudicotyledons</taxon>
        <taxon>Gunneridae</taxon>
        <taxon>Pentapetalae</taxon>
        <taxon>rosids</taxon>
        <taxon>malvids</taxon>
        <taxon>Brassicales</taxon>
        <taxon>Brassicaceae</taxon>
        <taxon>Brassiceae</taxon>
        <taxon>Brassica</taxon>
    </lineage>
</organism>
<reference evidence="1" key="1">
    <citation type="submission" date="2019-12" db="EMBL/GenBank/DDBJ databases">
        <title>Genome sequencing and annotation of Brassica cretica.</title>
        <authorList>
            <person name="Studholme D.J."/>
            <person name="Sarris P.F."/>
        </authorList>
    </citation>
    <scope>NUCLEOTIDE SEQUENCE</scope>
    <source>
        <strain evidence="1">PFS-001/15</strain>
        <tissue evidence="1">Leaf</tissue>
    </source>
</reference>
<evidence type="ECO:0000313" key="1">
    <source>
        <dbReference type="EMBL" id="KAF2565401.1"/>
    </source>
</evidence>
<gene>
    <name evidence="1" type="ORF">F2Q68_00026531</name>
</gene>
<dbReference type="AlphaFoldDB" id="A0A8S9I6I4"/>
<dbReference type="Proteomes" id="UP000712281">
    <property type="component" value="Unassembled WGS sequence"/>
</dbReference>
<proteinExistence type="predicted"/>
<dbReference type="EMBL" id="QGKW02001911">
    <property type="protein sequence ID" value="KAF2565401.1"/>
    <property type="molecule type" value="Genomic_DNA"/>
</dbReference>
<name>A0A8S9I6I4_BRACR</name>
<sequence>MTTLCSYCIIWLQGEPSQDGSVPPKADSEMEVLDEKVSKQILKEGHDSKPSNIACDRIYRYEMIYFGVSLMVLLTGRLVDVTGSIMSMSSLESKINMDGEEVEAWARASGGCSHTHSCNPPGPEDASHSHTCFHTHTHLIIPV</sequence>
<protein>
    <submittedName>
        <fullName evidence="1">Uncharacterized protein</fullName>
    </submittedName>
</protein>